<dbReference type="Pfam" id="PF13469">
    <property type="entry name" value="Sulfotransfer_3"/>
    <property type="match status" value="1"/>
</dbReference>
<name>A0A7W0CC31_9BACT</name>
<gene>
    <name evidence="2" type="ORF">HNR65_003361</name>
</gene>
<reference evidence="2 3" key="1">
    <citation type="submission" date="2020-07" db="EMBL/GenBank/DDBJ databases">
        <title>Genomic Encyclopedia of Type Strains, Phase IV (KMG-IV): sequencing the most valuable type-strain genomes for metagenomic binning, comparative biology and taxonomic classification.</title>
        <authorList>
            <person name="Goeker M."/>
        </authorList>
    </citation>
    <scope>NUCLEOTIDE SEQUENCE [LARGE SCALE GENOMIC DNA]</scope>
    <source>
        <strain evidence="2 3">DSM 17721</strain>
    </source>
</reference>
<dbReference type="InterPro" id="IPR027417">
    <property type="entry name" value="P-loop_NTPase"/>
</dbReference>
<accession>A0A7W0CC31</accession>
<protein>
    <recommendedName>
        <fullName evidence="4">Sulfotransferase family protein</fullName>
    </recommendedName>
</protein>
<dbReference type="EMBL" id="JACDUS010000015">
    <property type="protein sequence ID" value="MBA2883004.1"/>
    <property type="molecule type" value="Genomic_DNA"/>
</dbReference>
<dbReference type="PANTHER" id="PTHR12788">
    <property type="entry name" value="PROTEIN-TYROSINE SULFOTRANSFERASE 2"/>
    <property type="match status" value="1"/>
</dbReference>
<dbReference type="Gene3D" id="3.40.50.300">
    <property type="entry name" value="P-loop containing nucleotide triphosphate hydrolases"/>
    <property type="match status" value="1"/>
</dbReference>
<evidence type="ECO:0000256" key="1">
    <source>
        <dbReference type="ARBA" id="ARBA00022679"/>
    </source>
</evidence>
<organism evidence="2 3">
    <name type="scientific">Desulfosalsimonas propionicica</name>
    <dbReference type="NCBI Taxonomy" id="332175"/>
    <lineage>
        <taxon>Bacteria</taxon>
        <taxon>Pseudomonadati</taxon>
        <taxon>Thermodesulfobacteriota</taxon>
        <taxon>Desulfobacteria</taxon>
        <taxon>Desulfobacterales</taxon>
        <taxon>Desulfosalsimonadaceae</taxon>
        <taxon>Desulfosalsimonas</taxon>
    </lineage>
</organism>
<dbReference type="RefSeq" id="WP_181552623.1">
    <property type="nucleotide sequence ID" value="NZ_JACDUS010000015.1"/>
</dbReference>
<dbReference type="AlphaFoldDB" id="A0A7W0CC31"/>
<dbReference type="Proteomes" id="UP000525298">
    <property type="component" value="Unassembled WGS sequence"/>
</dbReference>
<dbReference type="GO" id="GO:0008476">
    <property type="term" value="F:protein-tyrosine sulfotransferase activity"/>
    <property type="evidence" value="ECO:0007669"/>
    <property type="project" value="InterPro"/>
</dbReference>
<keyword evidence="3" id="KW-1185">Reference proteome</keyword>
<dbReference type="InterPro" id="IPR026634">
    <property type="entry name" value="TPST-like"/>
</dbReference>
<evidence type="ECO:0000313" key="2">
    <source>
        <dbReference type="EMBL" id="MBA2883004.1"/>
    </source>
</evidence>
<evidence type="ECO:0000313" key="3">
    <source>
        <dbReference type="Proteomes" id="UP000525298"/>
    </source>
</evidence>
<keyword evidence="1" id="KW-0808">Transferase</keyword>
<sequence>MNYTQSRKVLRENLGNIFREVKVALTPVPRPERWLFLVGCYNSGTTLLSKMLGRHPGISALPTEGHFITDQFVKDYEMGLPRMWTQREELFRLTEKNTGPDPVRIKKEWGMRLDLSKPVLLEKSPSNSARVRWLNHHFRPACFIAIIRNGYAVAEGIRRKADPKHLRDGWPIEMAAYQWKRTYEVLESDSVYLNRFLLIKYEDLVREPVNELNRITDFIGIKPFSKFNDLMNVSIHERNEPIKDLNPYSISRLTPEDINAVNNVAKDTLLRYGYNVIGGDS</sequence>
<evidence type="ECO:0008006" key="4">
    <source>
        <dbReference type="Google" id="ProtNLM"/>
    </source>
</evidence>
<comment type="caution">
    <text evidence="2">The sequence shown here is derived from an EMBL/GenBank/DDBJ whole genome shotgun (WGS) entry which is preliminary data.</text>
</comment>
<dbReference type="PANTHER" id="PTHR12788:SF10">
    <property type="entry name" value="PROTEIN-TYROSINE SULFOTRANSFERASE"/>
    <property type="match status" value="1"/>
</dbReference>
<proteinExistence type="predicted"/>
<dbReference type="SUPFAM" id="SSF52540">
    <property type="entry name" value="P-loop containing nucleoside triphosphate hydrolases"/>
    <property type="match status" value="1"/>
</dbReference>